<feature type="transmembrane region" description="Helical" evidence="1">
    <location>
        <begin position="63"/>
        <end position="86"/>
    </location>
</feature>
<evidence type="ECO:0000313" key="3">
    <source>
        <dbReference type="Proteomes" id="UP000001096"/>
    </source>
</evidence>
<dbReference type="HOGENOM" id="CLU_1785391_0_0_5"/>
<keyword evidence="1" id="KW-0472">Membrane</keyword>
<name>K8P6H7_9BRAD</name>
<dbReference type="PATRIC" id="fig|883078.3.peg.2845"/>
<reference evidence="2 3" key="1">
    <citation type="submission" date="2012-04" db="EMBL/GenBank/DDBJ databases">
        <title>The Genome Sequence of Afipia broomeae ATCC 49717.</title>
        <authorList>
            <consortium name="The Broad Institute Genome Sequencing Platform"/>
            <person name="Earl A."/>
            <person name="Ward D."/>
            <person name="Feldgarden M."/>
            <person name="Gevers D."/>
            <person name="Huys G."/>
            <person name="Walker B."/>
            <person name="Young S.K."/>
            <person name="Zeng Q."/>
            <person name="Gargeya S."/>
            <person name="Fitzgerald M."/>
            <person name="Haas B."/>
            <person name="Abouelleil A."/>
            <person name="Alvarado L."/>
            <person name="Arachchi H.M."/>
            <person name="Berlin A."/>
            <person name="Chapman S.B."/>
            <person name="Goldberg J."/>
            <person name="Griggs A."/>
            <person name="Gujja S."/>
            <person name="Hansen M."/>
            <person name="Howarth C."/>
            <person name="Imamovic A."/>
            <person name="Larimer J."/>
            <person name="McCowen C."/>
            <person name="Montmayeur A."/>
            <person name="Murphy C."/>
            <person name="Neiman D."/>
            <person name="Pearson M."/>
            <person name="Priest M."/>
            <person name="Roberts A."/>
            <person name="Saif S."/>
            <person name="Shea T."/>
            <person name="Sisk P."/>
            <person name="Sykes S."/>
            <person name="Wortman J."/>
            <person name="Nusbaum C."/>
            <person name="Birren B."/>
        </authorList>
    </citation>
    <scope>NUCLEOTIDE SEQUENCE [LARGE SCALE GENOMIC DNA]</scope>
    <source>
        <strain evidence="2 3">ATCC 49717</strain>
    </source>
</reference>
<comment type="caution">
    <text evidence="2">The sequence shown here is derived from an EMBL/GenBank/DDBJ whole genome shotgun (WGS) entry which is preliminary data.</text>
</comment>
<protein>
    <submittedName>
        <fullName evidence="2">Uncharacterized protein</fullName>
    </submittedName>
</protein>
<feature type="transmembrane region" description="Helical" evidence="1">
    <location>
        <begin position="98"/>
        <end position="120"/>
    </location>
</feature>
<dbReference type="eggNOG" id="ENOG5030VJ3">
    <property type="taxonomic scope" value="Bacteria"/>
</dbReference>
<evidence type="ECO:0000256" key="1">
    <source>
        <dbReference type="SAM" id="Phobius"/>
    </source>
</evidence>
<feature type="transmembrane region" description="Helical" evidence="1">
    <location>
        <begin position="12"/>
        <end position="38"/>
    </location>
</feature>
<sequence>MPGRNTLMAKPAYFSQTIVLAASILFGVLLALGIHIIIQRFNLNLGDLWRTDVPELMPARAALAWWLIAAVAFLAGFISASLMQSAVSGQISLRLRQFLVVVGVIMLAAAGQAAAAPSAIPTLAGVLAGLAALGLGAVMAFCGAKFAMRRA</sequence>
<keyword evidence="3" id="KW-1185">Reference proteome</keyword>
<feature type="transmembrane region" description="Helical" evidence="1">
    <location>
        <begin position="126"/>
        <end position="148"/>
    </location>
</feature>
<evidence type="ECO:0000313" key="2">
    <source>
        <dbReference type="EMBL" id="EKS36334.1"/>
    </source>
</evidence>
<keyword evidence="1" id="KW-1133">Transmembrane helix</keyword>
<keyword evidence="1" id="KW-0812">Transmembrane</keyword>
<gene>
    <name evidence="2" type="ORF">HMPREF9695_02752</name>
</gene>
<accession>K8P6H7</accession>
<dbReference type="EMBL" id="AGWX01000004">
    <property type="protein sequence ID" value="EKS36334.1"/>
    <property type="molecule type" value="Genomic_DNA"/>
</dbReference>
<dbReference type="AlphaFoldDB" id="K8P6H7"/>
<dbReference type="Proteomes" id="UP000001096">
    <property type="component" value="Unassembled WGS sequence"/>
</dbReference>
<proteinExistence type="predicted"/>
<organism evidence="2 3">
    <name type="scientific">Afipia broomeae ATCC 49717</name>
    <dbReference type="NCBI Taxonomy" id="883078"/>
    <lineage>
        <taxon>Bacteria</taxon>
        <taxon>Pseudomonadati</taxon>
        <taxon>Pseudomonadota</taxon>
        <taxon>Alphaproteobacteria</taxon>
        <taxon>Hyphomicrobiales</taxon>
        <taxon>Nitrobacteraceae</taxon>
        <taxon>Afipia</taxon>
    </lineage>
</organism>